<evidence type="ECO:0000313" key="2">
    <source>
        <dbReference type="Proteomes" id="UP000650424"/>
    </source>
</evidence>
<gene>
    <name evidence="1" type="ORF">H8L32_06670</name>
</gene>
<name>A0ABR6ZMN7_9BURK</name>
<dbReference type="Proteomes" id="UP000650424">
    <property type="component" value="Unassembled WGS sequence"/>
</dbReference>
<evidence type="ECO:0000313" key="1">
    <source>
        <dbReference type="EMBL" id="MBC3917152.1"/>
    </source>
</evidence>
<dbReference type="EMBL" id="JACOGF010000003">
    <property type="protein sequence ID" value="MBC3917152.1"/>
    <property type="molecule type" value="Genomic_DNA"/>
</dbReference>
<protein>
    <submittedName>
        <fullName evidence="1">Uncharacterized protein</fullName>
    </submittedName>
</protein>
<reference evidence="1 2" key="1">
    <citation type="submission" date="2020-08" db="EMBL/GenBank/DDBJ databases">
        <title>Novel species isolated from subtropical streams in China.</title>
        <authorList>
            <person name="Lu H."/>
        </authorList>
    </citation>
    <scope>NUCLEOTIDE SEQUENCE [LARGE SCALE GENOMIC DNA]</scope>
    <source>
        <strain evidence="1 2">CY18W</strain>
    </source>
</reference>
<comment type="caution">
    <text evidence="1">The sequence shown here is derived from an EMBL/GenBank/DDBJ whole genome shotgun (WGS) entry which is preliminary data.</text>
</comment>
<organism evidence="1 2">
    <name type="scientific">Undibacterium hunanense</name>
    <dbReference type="NCBI Taxonomy" id="2762292"/>
    <lineage>
        <taxon>Bacteria</taxon>
        <taxon>Pseudomonadati</taxon>
        <taxon>Pseudomonadota</taxon>
        <taxon>Betaproteobacteria</taxon>
        <taxon>Burkholderiales</taxon>
        <taxon>Oxalobacteraceae</taxon>
        <taxon>Undibacterium</taxon>
    </lineage>
</organism>
<keyword evidence="2" id="KW-1185">Reference proteome</keyword>
<dbReference type="SUPFAM" id="SSF101898">
    <property type="entry name" value="NHL repeat"/>
    <property type="match status" value="1"/>
</dbReference>
<accession>A0ABR6ZMN7</accession>
<proteinExistence type="predicted"/>
<sequence>MLPVALPKQVLRKTCVSSIILRGLNNPRGIKVKPDGRLLLVEAGTGYINEAEQAFSGRLLQFRCDATGVYGQMEVVAAGFRSMNMQARMCRDEIFGLADVAYGGGRWLLSQTDYVSGSRIMDLSALPPQTLFHSRGNLNSLCYHPKRQSWLTVKPDTNQAIEFVASKPEALVGVLPDLTGGQHAVPVTVILDQSWPQSNGSQPVLISLFSGELQGDADKLGIHFEKGVSKVVRLDLDTGEVSPVIEGLTLATGMAFTDQGQLLVLELCEDFLQPMPVAEVPQIPWHGGFKRYSGRLLCFDLARQTVHSLAEHLDTPSNLCVVGNSVFISEGMGLPGRPIANASGETVALEGYVRKLILPENP</sequence>